<dbReference type="InterPro" id="IPR053162">
    <property type="entry name" value="DnaD"/>
</dbReference>
<feature type="compositionally biased region" description="Basic and acidic residues" evidence="2">
    <location>
        <begin position="144"/>
        <end position="153"/>
    </location>
</feature>
<evidence type="ECO:0000259" key="3">
    <source>
        <dbReference type="Pfam" id="PF07261"/>
    </source>
</evidence>
<evidence type="ECO:0000313" key="4">
    <source>
        <dbReference type="EMBL" id="SEP57502.1"/>
    </source>
</evidence>
<feature type="region of interest" description="Disordered" evidence="2">
    <location>
        <begin position="279"/>
        <end position="337"/>
    </location>
</feature>
<feature type="region of interest" description="Disordered" evidence="2">
    <location>
        <begin position="144"/>
        <end position="199"/>
    </location>
</feature>
<feature type="compositionally biased region" description="Polar residues" evidence="2">
    <location>
        <begin position="279"/>
        <end position="293"/>
    </location>
</feature>
<dbReference type="InterPro" id="IPR034829">
    <property type="entry name" value="DnaD-like_sf"/>
</dbReference>
<dbReference type="Gene3D" id="1.10.10.630">
    <property type="entry name" value="DnaD domain-like"/>
    <property type="match status" value="1"/>
</dbReference>
<organism evidence="4 5">
    <name type="scientific">Virgibacillus subterraneus</name>
    <dbReference type="NCBI Taxonomy" id="621109"/>
    <lineage>
        <taxon>Bacteria</taxon>
        <taxon>Bacillati</taxon>
        <taxon>Bacillota</taxon>
        <taxon>Bacilli</taxon>
        <taxon>Bacillales</taxon>
        <taxon>Bacillaceae</taxon>
        <taxon>Virgibacillus</taxon>
    </lineage>
</organism>
<name>A0A1H8YZI0_9BACI</name>
<dbReference type="NCBIfam" id="TIGR01446">
    <property type="entry name" value="DnaD_dom"/>
    <property type="match status" value="1"/>
</dbReference>
<comment type="similarity">
    <text evidence="1">Belongs to the DnaB/DnaD family.</text>
</comment>
<dbReference type="RefSeq" id="WP_092501565.1">
    <property type="nucleotide sequence ID" value="NZ_FOEH01000001.1"/>
</dbReference>
<comment type="caution">
    <text evidence="4">The sequence shown here is derived from an EMBL/GenBank/DDBJ whole genome shotgun (WGS) entry which is preliminary data.</text>
</comment>
<feature type="compositionally biased region" description="Basic and acidic residues" evidence="2">
    <location>
        <begin position="175"/>
        <end position="187"/>
    </location>
</feature>
<dbReference type="SUPFAM" id="SSF158499">
    <property type="entry name" value="DnaD domain-like"/>
    <property type="match status" value="1"/>
</dbReference>
<evidence type="ECO:0000256" key="2">
    <source>
        <dbReference type="SAM" id="MobiDB-lite"/>
    </source>
</evidence>
<dbReference type="Proteomes" id="UP000198733">
    <property type="component" value="Unassembled WGS sequence"/>
</dbReference>
<reference evidence="4 5" key="1">
    <citation type="submission" date="2016-10" db="EMBL/GenBank/DDBJ databases">
        <authorList>
            <person name="Varghese N."/>
            <person name="Submissions S."/>
        </authorList>
    </citation>
    <scope>NUCLEOTIDE SEQUENCE [LARGE SCALE GENOMIC DNA]</scope>
    <source>
        <strain evidence="4 5">CGMCC 1.7734</strain>
    </source>
</reference>
<dbReference type="PANTHER" id="PTHR37293:SF5">
    <property type="entry name" value="DNA REPLICATION PROTEIN"/>
    <property type="match status" value="1"/>
</dbReference>
<sequence>MAKYRQVHIEFWQDGFVLELTPEEKYFYLYLMTNSKTTQCGIYELPKRIMETETGYNRETVDKLINRFTEYGKIIYHEPTREIMLVNWIKFNWISSPKVVSLINKELKQVKNKHFIKLFIDKCLEYGYRIDNLSIPYADDIQQKNEKSGHDKGSIPYQYSTDRPSIDLGGEVEEEREREVEREQEREGEVEEEREPATSSTDAIVFYQNNFGLIKPYISEEMLYWIEDLGDEMVIEAMRRSLDRNKPSWGYAKSIIQSWSNKGIKTIEQAKAEEVEFQNQQAAKKPNYQNKSNEVVPDWFKERKQKNNTPKQEVDPEEWEDTEQLLKKYSRKAGGDS</sequence>
<gene>
    <name evidence="4" type="ORF">SAMN05216232_0211</name>
</gene>
<dbReference type="InterPro" id="IPR006343">
    <property type="entry name" value="DnaB/C_C"/>
</dbReference>
<proteinExistence type="inferred from homology"/>
<dbReference type="EMBL" id="FOEH01000001">
    <property type="protein sequence ID" value="SEP57502.1"/>
    <property type="molecule type" value="Genomic_DNA"/>
</dbReference>
<protein>
    <submittedName>
        <fullName evidence="4">DnaD and phage-associated domain-containing protein</fullName>
    </submittedName>
</protein>
<evidence type="ECO:0000313" key="5">
    <source>
        <dbReference type="Proteomes" id="UP000198733"/>
    </source>
</evidence>
<accession>A0A1H8YZI0</accession>
<dbReference type="Pfam" id="PF07261">
    <property type="entry name" value="DnaB_2"/>
    <property type="match status" value="1"/>
</dbReference>
<keyword evidence="5" id="KW-1185">Reference proteome</keyword>
<evidence type="ECO:0000256" key="1">
    <source>
        <dbReference type="ARBA" id="ARBA00093462"/>
    </source>
</evidence>
<feature type="domain" description="DnaB/C C-terminal" evidence="3">
    <location>
        <begin position="206"/>
        <end position="273"/>
    </location>
</feature>
<dbReference type="PANTHER" id="PTHR37293">
    <property type="entry name" value="PHAGE REPLICATION PROTEIN-RELATED"/>
    <property type="match status" value="1"/>
</dbReference>